<evidence type="ECO:0000313" key="1">
    <source>
        <dbReference type="EnsemblMetazoa" id="CJA41157.1"/>
    </source>
</evidence>
<keyword evidence="2" id="KW-1185">Reference proteome</keyword>
<evidence type="ECO:0000313" key="2">
    <source>
        <dbReference type="Proteomes" id="UP000005237"/>
    </source>
</evidence>
<name>A0A8R1EPA8_CAEJA</name>
<dbReference type="EnsemblMetazoa" id="CJA41157.1">
    <property type="protein sequence ID" value="CJA41157.1"/>
    <property type="gene ID" value="WBGene00217005"/>
</dbReference>
<dbReference type="AlphaFoldDB" id="A0A8R1EPA8"/>
<sequence>MIVSKRRYYRYNKSFICPEIGSKQCNGDDICITQRRILFHRVMRVHALYNVIFDFVQSTTIDWLATLH</sequence>
<reference evidence="2" key="1">
    <citation type="submission" date="2010-08" db="EMBL/GenBank/DDBJ databases">
        <authorList>
            <consortium name="Caenorhabditis japonica Sequencing Consortium"/>
            <person name="Wilson R.K."/>
        </authorList>
    </citation>
    <scope>NUCLEOTIDE SEQUENCE [LARGE SCALE GENOMIC DNA]</scope>
    <source>
        <strain evidence="2">DF5081</strain>
    </source>
</reference>
<reference evidence="1" key="2">
    <citation type="submission" date="2022-06" db="UniProtKB">
        <authorList>
            <consortium name="EnsemblMetazoa"/>
        </authorList>
    </citation>
    <scope>IDENTIFICATION</scope>
    <source>
        <strain evidence="1">DF5081</strain>
    </source>
</reference>
<accession>A0A8R1EPA8</accession>
<dbReference type="Proteomes" id="UP000005237">
    <property type="component" value="Unassembled WGS sequence"/>
</dbReference>
<proteinExistence type="predicted"/>
<organism evidence="1 2">
    <name type="scientific">Caenorhabditis japonica</name>
    <dbReference type="NCBI Taxonomy" id="281687"/>
    <lineage>
        <taxon>Eukaryota</taxon>
        <taxon>Metazoa</taxon>
        <taxon>Ecdysozoa</taxon>
        <taxon>Nematoda</taxon>
        <taxon>Chromadorea</taxon>
        <taxon>Rhabditida</taxon>
        <taxon>Rhabditina</taxon>
        <taxon>Rhabditomorpha</taxon>
        <taxon>Rhabditoidea</taxon>
        <taxon>Rhabditidae</taxon>
        <taxon>Peloderinae</taxon>
        <taxon>Caenorhabditis</taxon>
    </lineage>
</organism>
<protein>
    <submittedName>
        <fullName evidence="1">Uncharacterized protein</fullName>
    </submittedName>
</protein>